<dbReference type="AlphaFoldDB" id="W8URH3"/>
<protein>
    <submittedName>
        <fullName evidence="1">Uncharacterized protein</fullName>
    </submittedName>
</protein>
<evidence type="ECO:0000313" key="2">
    <source>
        <dbReference type="Proteomes" id="UP000019586"/>
    </source>
</evidence>
<dbReference type="PATRIC" id="fig|1420013.3.peg.4574"/>
<dbReference type="Proteomes" id="UP000019586">
    <property type="component" value="Chromosome"/>
</dbReference>
<dbReference type="EMBL" id="CP006918">
    <property type="protein sequence ID" value="AHM81640.1"/>
    <property type="molecule type" value="Genomic_DNA"/>
</dbReference>
<dbReference type="HOGENOM" id="CLU_830608_0_0_6"/>
<name>W8URH3_KLEPN</name>
<evidence type="ECO:0000313" key="1">
    <source>
        <dbReference type="EMBL" id="AHM81640.1"/>
    </source>
</evidence>
<sequence>MQMLCSSMIYITSVSKETSMTKYEVKMKKNIRVIPKNIHSKLRRLGNTVVAGTSIAFTENQLKNGMLEHLGIYFDNDVIKYEASIIPDPLQGKYSFKNVFGEEVIRKDLPKETHYTEIESPNWGDSSNGTHTVRLPHDKYPRDIIPPKLIAIEINHKKSSDSYFIFNFRATRILEKNSNKFDDELLFDLNLLQENLGKCGVENADKPISTYADTLIVSWDIFPPGSKEEILARIFKGKNITDDKKAVAENRYEFFMSLEPKKIVTGNSTFSNYIGAMLEDDLVVFENIEYGNAIYILYDDWDEISKLSRIDLLSGRAGSNFDRIIHSGNWKEEVRKKVATGRL</sequence>
<reference evidence="1 2" key="1">
    <citation type="journal article" date="2014" name="Proc. Natl. Acad. Sci. U.S.A.">
        <title>Molecular dissection of the evolution of carbapenem-resistant multilocus sequence type 258 Klebsiella pneumoniae.</title>
        <authorList>
            <person name="Deleo F.R."/>
            <person name="Chen L."/>
            <person name="Porcella S.F."/>
            <person name="Martens C.A."/>
            <person name="Kobayashi S.D."/>
            <person name="Porter A.R."/>
            <person name="Chavda K.D."/>
            <person name="Jacobs M.R."/>
            <person name="Mathema B."/>
            <person name="Olsen R.J."/>
            <person name="Bonomo R.A."/>
            <person name="Musser J.M."/>
            <person name="Kreiswirth B.N."/>
        </authorList>
    </citation>
    <scope>NUCLEOTIDE SEQUENCE [LARGE SCALE GENOMIC DNA]</scope>
    <source>
        <strain evidence="1">30684/NJST258_2</strain>
    </source>
</reference>
<organism evidence="1 2">
    <name type="scientific">Klebsiella pneumoniae 30684/NJST258_2</name>
    <dbReference type="NCBI Taxonomy" id="1420013"/>
    <lineage>
        <taxon>Bacteria</taxon>
        <taxon>Pseudomonadati</taxon>
        <taxon>Pseudomonadota</taxon>
        <taxon>Gammaproteobacteria</taxon>
        <taxon>Enterobacterales</taxon>
        <taxon>Enterobacteriaceae</taxon>
        <taxon>Klebsiella/Raoultella group</taxon>
        <taxon>Klebsiella</taxon>
        <taxon>Klebsiella pneumoniae complex</taxon>
    </lineage>
</organism>
<gene>
    <name evidence="1" type="ORF">KPNJ2_04868</name>
</gene>
<dbReference type="KEGG" id="kps:KPNJ2_04868"/>
<proteinExistence type="predicted"/>
<accession>W8URH3</accession>